<keyword evidence="2" id="KW-0863">Zinc-finger</keyword>
<dbReference type="PROSITE" id="PS00518">
    <property type="entry name" value="ZF_RING_1"/>
    <property type="match status" value="1"/>
</dbReference>
<dbReference type="Proteomes" id="UP000037510">
    <property type="component" value="Unassembled WGS sequence"/>
</dbReference>
<evidence type="ECO:0000256" key="2">
    <source>
        <dbReference type="ARBA" id="ARBA00022771"/>
    </source>
</evidence>
<evidence type="ECO:0000313" key="7">
    <source>
        <dbReference type="EMBL" id="KOB74876.1"/>
    </source>
</evidence>
<evidence type="ECO:0000256" key="4">
    <source>
        <dbReference type="SAM" id="Coils"/>
    </source>
</evidence>
<keyword evidence="8" id="KW-1185">Reference proteome</keyword>
<dbReference type="Gene3D" id="3.30.160.60">
    <property type="entry name" value="Classic Zinc Finger"/>
    <property type="match status" value="1"/>
</dbReference>
<dbReference type="InterPro" id="IPR017907">
    <property type="entry name" value="Znf_RING_CS"/>
</dbReference>
<dbReference type="InterPro" id="IPR047153">
    <property type="entry name" value="TRIM45/56/19-like"/>
</dbReference>
<reference evidence="7 8" key="1">
    <citation type="journal article" date="2015" name="Genome Biol. Evol.">
        <title>The genome of winter moth (Operophtera brumata) provides a genomic perspective on sexual dimorphism and phenology.</title>
        <authorList>
            <person name="Derks M.F."/>
            <person name="Smit S."/>
            <person name="Salis L."/>
            <person name="Schijlen E."/>
            <person name="Bossers A."/>
            <person name="Mateman C."/>
            <person name="Pijl A.S."/>
            <person name="de Ridder D."/>
            <person name="Groenen M.A."/>
            <person name="Visser M.E."/>
            <person name="Megens H.J."/>
        </authorList>
    </citation>
    <scope>NUCLEOTIDE SEQUENCE [LARGE SCALE GENOMIC DNA]</scope>
    <source>
        <strain evidence="7">WM2013NL</strain>
        <tissue evidence="7">Head and thorax</tissue>
    </source>
</reference>
<accession>A0A0L7LI21</accession>
<name>A0A0L7LI21_OPEBR</name>
<evidence type="ECO:0000256" key="5">
    <source>
        <dbReference type="SAM" id="MobiDB-lite"/>
    </source>
</evidence>
<sequence length="494" mass="55318">MEVDRIRYIFGSFTRKKDKRKSLEQSSISAGNSPLHGKTRPISNLNIAPRTSAYDVKERRKSVKEWDCRLCGKGLAEPRVLACLHSFCTRCLQDLPQDGAEGWAEDGGSGAGSAGSGYESDLRHSGSDGSWDPKPRKYGIFTRKISGMNSSYILCPACGYETPLPLGGISALPLNYVLLRKMAASQDESGVNAESRCDQCLVSICSSCGENHGRQKATSRHSLLPIDPSPPSYCSQHPRSELSVVCRDCCVISHSGHAACSASRAAAERVRRLRDAAQRAQHVPEHSQAARVEVEIQTWADQYRRAVEAHGRALYTSATRARQKHRQRVEETHRQLEERSRHAKEAVEFAEELLAQGKEAELLSLSGPVLRRLELLTETPAGDAPKMELRFAPKAPASQDSTLVGRLLTQAPDPATWFQDLRVNRQHEVVMELRDSSGERIWCGGEQVNKIQNFKINLDYINIAYKLLLTLQYRYNIQIYKIYQKRYLIPNNKK</sequence>
<dbReference type="GO" id="GO:0008270">
    <property type="term" value="F:zinc ion binding"/>
    <property type="evidence" value="ECO:0007669"/>
    <property type="project" value="UniProtKB-KW"/>
</dbReference>
<dbReference type="STRING" id="104452.A0A0L7LI21"/>
<evidence type="ECO:0000256" key="1">
    <source>
        <dbReference type="ARBA" id="ARBA00022723"/>
    </source>
</evidence>
<dbReference type="GO" id="GO:0005654">
    <property type="term" value="C:nucleoplasm"/>
    <property type="evidence" value="ECO:0007669"/>
    <property type="project" value="TreeGrafter"/>
</dbReference>
<comment type="caution">
    <text evidence="7">The sequence shown here is derived from an EMBL/GenBank/DDBJ whole genome shotgun (WGS) entry which is preliminary data.</text>
</comment>
<feature type="coiled-coil region" evidence="4">
    <location>
        <begin position="326"/>
        <end position="353"/>
    </location>
</feature>
<dbReference type="Gene3D" id="3.30.40.10">
    <property type="entry name" value="Zinc/RING finger domain, C3HC4 (zinc finger)"/>
    <property type="match status" value="1"/>
</dbReference>
<dbReference type="SMART" id="SM00184">
    <property type="entry name" value="RING"/>
    <property type="match status" value="1"/>
</dbReference>
<organism evidence="7 8">
    <name type="scientific">Operophtera brumata</name>
    <name type="common">Winter moth</name>
    <name type="synonym">Phalaena brumata</name>
    <dbReference type="NCBI Taxonomy" id="104452"/>
    <lineage>
        <taxon>Eukaryota</taxon>
        <taxon>Metazoa</taxon>
        <taxon>Ecdysozoa</taxon>
        <taxon>Arthropoda</taxon>
        <taxon>Hexapoda</taxon>
        <taxon>Insecta</taxon>
        <taxon>Pterygota</taxon>
        <taxon>Neoptera</taxon>
        <taxon>Endopterygota</taxon>
        <taxon>Lepidoptera</taxon>
        <taxon>Glossata</taxon>
        <taxon>Ditrysia</taxon>
        <taxon>Geometroidea</taxon>
        <taxon>Geometridae</taxon>
        <taxon>Larentiinae</taxon>
        <taxon>Operophtera</taxon>
    </lineage>
</organism>
<gene>
    <name evidence="7" type="ORF">OBRU01_08593</name>
</gene>
<dbReference type="SUPFAM" id="SSF57850">
    <property type="entry name" value="RING/U-box"/>
    <property type="match status" value="1"/>
</dbReference>
<dbReference type="InterPro" id="IPR018957">
    <property type="entry name" value="Znf_C3HC4_RING-type"/>
</dbReference>
<feature type="region of interest" description="Disordered" evidence="5">
    <location>
        <begin position="102"/>
        <end position="130"/>
    </location>
</feature>
<protein>
    <submittedName>
        <fullName evidence="7">Tripartite motif-containing protein 45</fullName>
    </submittedName>
</protein>
<dbReference type="Pfam" id="PF00097">
    <property type="entry name" value="zf-C3HC4"/>
    <property type="match status" value="1"/>
</dbReference>
<dbReference type="AlphaFoldDB" id="A0A0L7LI21"/>
<feature type="compositionally biased region" description="Basic and acidic residues" evidence="5">
    <location>
        <begin position="120"/>
        <end position="130"/>
    </location>
</feature>
<dbReference type="PANTHER" id="PTHR25462">
    <property type="entry name" value="BONUS, ISOFORM C-RELATED"/>
    <property type="match status" value="1"/>
</dbReference>
<evidence type="ECO:0000259" key="6">
    <source>
        <dbReference type="SMART" id="SM00184"/>
    </source>
</evidence>
<keyword evidence="3" id="KW-0862">Zinc</keyword>
<feature type="region of interest" description="Disordered" evidence="5">
    <location>
        <begin position="21"/>
        <end position="44"/>
    </location>
</feature>
<dbReference type="EMBL" id="JTDY01001103">
    <property type="protein sequence ID" value="KOB74876.1"/>
    <property type="molecule type" value="Genomic_DNA"/>
</dbReference>
<dbReference type="InterPro" id="IPR013083">
    <property type="entry name" value="Znf_RING/FYVE/PHD"/>
</dbReference>
<dbReference type="PANTHER" id="PTHR25462:SF291">
    <property type="entry name" value="E3 UBIQUITIN-PROTEIN LIGASE TRIM45"/>
    <property type="match status" value="1"/>
</dbReference>
<dbReference type="GO" id="GO:0061630">
    <property type="term" value="F:ubiquitin protein ligase activity"/>
    <property type="evidence" value="ECO:0007669"/>
    <property type="project" value="TreeGrafter"/>
</dbReference>
<keyword evidence="4" id="KW-0175">Coiled coil</keyword>
<dbReference type="SUPFAM" id="SSF57845">
    <property type="entry name" value="B-box zinc-binding domain"/>
    <property type="match status" value="1"/>
</dbReference>
<keyword evidence="1" id="KW-0479">Metal-binding</keyword>
<proteinExistence type="predicted"/>
<dbReference type="InterPro" id="IPR001841">
    <property type="entry name" value="Znf_RING"/>
</dbReference>
<feature type="domain" description="RING-type" evidence="6">
    <location>
        <begin position="68"/>
        <end position="158"/>
    </location>
</feature>
<evidence type="ECO:0000313" key="8">
    <source>
        <dbReference type="Proteomes" id="UP000037510"/>
    </source>
</evidence>
<evidence type="ECO:0000256" key="3">
    <source>
        <dbReference type="ARBA" id="ARBA00022833"/>
    </source>
</evidence>
<feature type="compositionally biased region" description="Gly residues" evidence="5">
    <location>
        <begin position="105"/>
        <end position="115"/>
    </location>
</feature>